<organism evidence="13 14">
    <name type="scientific">Eubacterium ventriosum</name>
    <dbReference type="NCBI Taxonomy" id="39496"/>
    <lineage>
        <taxon>Bacteria</taxon>
        <taxon>Bacillati</taxon>
        <taxon>Bacillota</taxon>
        <taxon>Clostridia</taxon>
        <taxon>Eubacteriales</taxon>
        <taxon>Eubacteriaceae</taxon>
        <taxon>Eubacterium</taxon>
    </lineage>
</organism>
<keyword evidence="11" id="KW-1133">Transmembrane helix</keyword>
<dbReference type="PROSITE" id="PS51257">
    <property type="entry name" value="PROKAR_LIPOPROTEIN"/>
    <property type="match status" value="1"/>
</dbReference>
<dbReference type="GO" id="GO:0071555">
    <property type="term" value="P:cell wall organization"/>
    <property type="evidence" value="ECO:0007669"/>
    <property type="project" value="UniProtKB-KW"/>
</dbReference>
<evidence type="ECO:0000256" key="1">
    <source>
        <dbReference type="ARBA" id="ARBA00007164"/>
    </source>
</evidence>
<evidence type="ECO:0000256" key="4">
    <source>
        <dbReference type="ARBA" id="ARBA00022960"/>
    </source>
</evidence>
<keyword evidence="13" id="KW-0121">Carboxypeptidase</keyword>
<dbReference type="GO" id="GO:0009002">
    <property type="term" value="F:serine-type D-Ala-D-Ala carboxypeptidase activity"/>
    <property type="evidence" value="ECO:0007669"/>
    <property type="project" value="InterPro"/>
</dbReference>
<evidence type="ECO:0000256" key="8">
    <source>
        <dbReference type="PIRSR" id="PIRSR618044-2"/>
    </source>
</evidence>
<keyword evidence="11" id="KW-0812">Transmembrane</keyword>
<evidence type="ECO:0000256" key="9">
    <source>
        <dbReference type="RuleBase" id="RU004016"/>
    </source>
</evidence>
<feature type="compositionally biased region" description="Low complexity" evidence="10">
    <location>
        <begin position="407"/>
        <end position="423"/>
    </location>
</feature>
<evidence type="ECO:0000313" key="13">
    <source>
        <dbReference type="EMBL" id="RHA17396.1"/>
    </source>
</evidence>
<evidence type="ECO:0000259" key="12">
    <source>
        <dbReference type="Pfam" id="PF00768"/>
    </source>
</evidence>
<feature type="binding site" evidence="8">
    <location>
        <position position="254"/>
    </location>
    <ligand>
        <name>substrate</name>
    </ligand>
</feature>
<dbReference type="SUPFAM" id="SSF56601">
    <property type="entry name" value="beta-lactamase/transpeptidase-like"/>
    <property type="match status" value="1"/>
</dbReference>
<evidence type="ECO:0000313" key="14">
    <source>
        <dbReference type="Proteomes" id="UP000284779"/>
    </source>
</evidence>
<comment type="caution">
    <text evidence="13">The sequence shown here is derived from an EMBL/GenBank/DDBJ whole genome shotgun (WGS) entry which is preliminary data.</text>
</comment>
<keyword evidence="13" id="KW-0645">Protease</keyword>
<keyword evidence="11" id="KW-0472">Membrane</keyword>
<dbReference type="InterPro" id="IPR001967">
    <property type="entry name" value="Peptidase_S11_N"/>
</dbReference>
<feature type="active site" evidence="7">
    <location>
        <position position="141"/>
    </location>
</feature>
<feature type="transmembrane region" description="Helical" evidence="11">
    <location>
        <begin position="457"/>
        <end position="477"/>
    </location>
</feature>
<feature type="active site" description="Acyl-ester intermediate" evidence="7">
    <location>
        <position position="83"/>
    </location>
</feature>
<evidence type="ECO:0000256" key="7">
    <source>
        <dbReference type="PIRSR" id="PIRSR618044-1"/>
    </source>
</evidence>
<comment type="similarity">
    <text evidence="1 9">Belongs to the peptidase S11 family.</text>
</comment>
<keyword evidence="2" id="KW-0732">Signal</keyword>
<feature type="compositionally biased region" description="Low complexity" evidence="10">
    <location>
        <begin position="436"/>
        <end position="445"/>
    </location>
</feature>
<dbReference type="GO" id="GO:0006508">
    <property type="term" value="P:proteolysis"/>
    <property type="evidence" value="ECO:0007669"/>
    <property type="project" value="InterPro"/>
</dbReference>
<name>A0A413R678_9FIRM</name>
<proteinExistence type="inferred from homology"/>
<dbReference type="Gene3D" id="3.40.710.10">
    <property type="entry name" value="DD-peptidase/beta-lactamase superfamily"/>
    <property type="match status" value="1"/>
</dbReference>
<dbReference type="Pfam" id="PF00768">
    <property type="entry name" value="Peptidase_S11"/>
    <property type="match status" value="1"/>
</dbReference>
<dbReference type="PANTHER" id="PTHR21581:SF33">
    <property type="entry name" value="D-ALANYL-D-ALANINE CARBOXYPEPTIDASE DACB"/>
    <property type="match status" value="1"/>
</dbReference>
<sequence length="494" mass="54281">MELYIRSERDQMKKIISKILIVILLISSCIGTINVAPVTVNAATKTNWPKGPSIYGQTGVLIEASTGTVLYDKKCNKKMYPASITKIMTALLTIENCKMDETVTFSDATIHSIQYGDANMGCSVGEKMTVKDCLYALMLQSANEVATALGEHIAGSTEKFAEMMNKRAKEAGALNTHFANANGLHDPNHYVTAYDMAMITRAASKYSVFNDIVNTTTYTIKHNNKRKTDATAIQRHKMVWPTSGYYYDGIIGGKTGFTDQSGTTLVTYAKRNGMTLIAVVLHSNGTNVYKDTKELLDYGFNNFGLQNVSNNDKRFDSDNKVTLQSPFCNTTDSIYIDKTSNIVLPKTAKFSQLTSDVKFNYTKDSFATITYKYGDKSVGTAKVVYSSDSGKTDSTVTVASTTASQQTTTAANNTGNNKNSKTTVAKNNSGKDSSNKESSTTVSNKNSKKSSFKLPGFFVHLVVVIIIIVVVILVLILTNRRLNQIRASKRNRRY</sequence>
<keyword evidence="6" id="KW-0961">Cell wall biogenesis/degradation</keyword>
<protein>
    <submittedName>
        <fullName evidence="13">D-alanyl-D-alanine carboxypeptidase</fullName>
    </submittedName>
</protein>
<keyword evidence="14" id="KW-1185">Reference proteome</keyword>
<dbReference type="EMBL" id="QSFD01000009">
    <property type="protein sequence ID" value="RHA17396.1"/>
    <property type="molecule type" value="Genomic_DNA"/>
</dbReference>
<reference evidence="13 14" key="1">
    <citation type="submission" date="2018-08" db="EMBL/GenBank/DDBJ databases">
        <title>A genome reference for cultivated species of the human gut microbiota.</title>
        <authorList>
            <person name="Zou Y."/>
            <person name="Xue W."/>
            <person name="Luo G."/>
        </authorList>
    </citation>
    <scope>NUCLEOTIDE SEQUENCE [LARGE SCALE GENOMIC DNA]</scope>
    <source>
        <strain evidence="13 14">AM44-11BH</strain>
    </source>
</reference>
<evidence type="ECO:0000256" key="3">
    <source>
        <dbReference type="ARBA" id="ARBA00022801"/>
    </source>
</evidence>
<keyword evidence="5" id="KW-0573">Peptidoglycan synthesis</keyword>
<accession>A0A413R678</accession>
<dbReference type="AlphaFoldDB" id="A0A413R678"/>
<evidence type="ECO:0000256" key="5">
    <source>
        <dbReference type="ARBA" id="ARBA00022984"/>
    </source>
</evidence>
<dbReference type="PANTHER" id="PTHR21581">
    <property type="entry name" value="D-ALANYL-D-ALANINE CARBOXYPEPTIDASE"/>
    <property type="match status" value="1"/>
</dbReference>
<evidence type="ECO:0000256" key="6">
    <source>
        <dbReference type="ARBA" id="ARBA00023316"/>
    </source>
</evidence>
<evidence type="ECO:0000256" key="10">
    <source>
        <dbReference type="SAM" id="MobiDB-lite"/>
    </source>
</evidence>
<evidence type="ECO:0000256" key="11">
    <source>
        <dbReference type="SAM" id="Phobius"/>
    </source>
</evidence>
<feature type="domain" description="Peptidase S11 D-alanyl-D-alanine carboxypeptidase A N-terminal" evidence="12">
    <location>
        <begin position="50"/>
        <end position="283"/>
    </location>
</feature>
<dbReference type="Proteomes" id="UP000284779">
    <property type="component" value="Unassembled WGS sequence"/>
</dbReference>
<dbReference type="GO" id="GO:0009252">
    <property type="term" value="P:peptidoglycan biosynthetic process"/>
    <property type="evidence" value="ECO:0007669"/>
    <property type="project" value="UniProtKB-KW"/>
</dbReference>
<dbReference type="PRINTS" id="PR00725">
    <property type="entry name" value="DADACBPTASE1"/>
</dbReference>
<feature type="region of interest" description="Disordered" evidence="10">
    <location>
        <begin position="407"/>
        <end position="448"/>
    </location>
</feature>
<feature type="active site" description="Proton acceptor" evidence="7">
    <location>
        <position position="86"/>
    </location>
</feature>
<dbReference type="InterPro" id="IPR012338">
    <property type="entry name" value="Beta-lactam/transpept-like"/>
</dbReference>
<dbReference type="GO" id="GO:0008360">
    <property type="term" value="P:regulation of cell shape"/>
    <property type="evidence" value="ECO:0007669"/>
    <property type="project" value="UniProtKB-KW"/>
</dbReference>
<dbReference type="InterPro" id="IPR018044">
    <property type="entry name" value="Peptidase_S11"/>
</dbReference>
<keyword evidence="4" id="KW-0133">Cell shape</keyword>
<gene>
    <name evidence="13" type="ORF">DW944_09410</name>
</gene>
<keyword evidence="3" id="KW-0378">Hydrolase</keyword>
<evidence type="ECO:0000256" key="2">
    <source>
        <dbReference type="ARBA" id="ARBA00022729"/>
    </source>
</evidence>